<evidence type="ECO:0000259" key="8">
    <source>
        <dbReference type="PROSITE" id="PS51032"/>
    </source>
</evidence>
<keyword evidence="10" id="KW-1185">Reference proteome</keyword>
<feature type="region of interest" description="Disordered" evidence="7">
    <location>
        <begin position="1"/>
        <end position="31"/>
    </location>
</feature>
<dbReference type="PANTHER" id="PTHR31241:SF5">
    <property type="entry name" value="OS08G0521600 PROTEIN"/>
    <property type="match status" value="1"/>
</dbReference>
<reference evidence="9" key="2">
    <citation type="submission" date="2021-12" db="EMBL/GenBank/DDBJ databases">
        <title>Resequencing data analysis of finger millet.</title>
        <authorList>
            <person name="Hatakeyama M."/>
            <person name="Aluri S."/>
            <person name="Balachadran M.T."/>
            <person name="Sivarajan S.R."/>
            <person name="Poveda L."/>
            <person name="Shimizu-Inatsugi R."/>
            <person name="Schlapbach R."/>
            <person name="Sreeman S.M."/>
            <person name="Shimizu K.K."/>
        </authorList>
    </citation>
    <scope>NUCLEOTIDE SEQUENCE</scope>
</reference>
<dbReference type="GO" id="GO:0006950">
    <property type="term" value="P:response to stress"/>
    <property type="evidence" value="ECO:0007669"/>
    <property type="project" value="TreeGrafter"/>
</dbReference>
<keyword evidence="3" id="KW-0238">DNA-binding</keyword>
<dbReference type="InterPro" id="IPR036955">
    <property type="entry name" value="AP2/ERF_dom_sf"/>
</dbReference>
<dbReference type="GO" id="GO:0045893">
    <property type="term" value="P:positive regulation of DNA-templated transcription"/>
    <property type="evidence" value="ECO:0007669"/>
    <property type="project" value="TreeGrafter"/>
</dbReference>
<evidence type="ECO:0000256" key="6">
    <source>
        <dbReference type="ARBA" id="ARBA00024343"/>
    </source>
</evidence>
<gene>
    <name evidence="9" type="primary">gb02670</name>
    <name evidence="9" type="ORF">PR202_gb02670</name>
</gene>
<evidence type="ECO:0000256" key="1">
    <source>
        <dbReference type="ARBA" id="ARBA00004123"/>
    </source>
</evidence>
<dbReference type="SUPFAM" id="SSF54171">
    <property type="entry name" value="DNA-binding domain"/>
    <property type="match status" value="1"/>
</dbReference>
<dbReference type="GO" id="GO:0000976">
    <property type="term" value="F:transcription cis-regulatory region binding"/>
    <property type="evidence" value="ECO:0007669"/>
    <property type="project" value="TreeGrafter"/>
</dbReference>
<reference evidence="9" key="1">
    <citation type="journal article" date="2018" name="DNA Res.">
        <title>Multiple hybrid de novo genome assembly of finger millet, an orphan allotetraploid crop.</title>
        <authorList>
            <person name="Hatakeyama M."/>
            <person name="Aluri S."/>
            <person name="Balachadran M.T."/>
            <person name="Sivarajan S.R."/>
            <person name="Patrignani A."/>
            <person name="Gruter S."/>
            <person name="Poveda L."/>
            <person name="Shimizu-Inatsugi R."/>
            <person name="Baeten J."/>
            <person name="Francoijs K.J."/>
            <person name="Nataraja K.N."/>
            <person name="Reddy Y.A.N."/>
            <person name="Phadnis S."/>
            <person name="Ravikumar R.L."/>
            <person name="Schlapbach R."/>
            <person name="Sreeman S.M."/>
            <person name="Shimizu K.K."/>
        </authorList>
    </citation>
    <scope>NUCLEOTIDE SEQUENCE</scope>
</reference>
<dbReference type="InterPro" id="IPR016177">
    <property type="entry name" value="DNA-bd_dom_sf"/>
</dbReference>
<dbReference type="GO" id="GO:0003700">
    <property type="term" value="F:DNA-binding transcription factor activity"/>
    <property type="evidence" value="ECO:0007669"/>
    <property type="project" value="InterPro"/>
</dbReference>
<comment type="similarity">
    <text evidence="6">Belongs to the AP2/ERF transcription factor family. ERF subfamily.</text>
</comment>
<evidence type="ECO:0000313" key="9">
    <source>
        <dbReference type="EMBL" id="GJN15732.1"/>
    </source>
</evidence>
<keyword evidence="2" id="KW-0805">Transcription regulation</keyword>
<dbReference type="PANTHER" id="PTHR31241">
    <property type="entry name" value="DEHYDRATION-RESPONSIVE ELEMENT-BINDING PROTEIN 2C"/>
    <property type="match status" value="1"/>
</dbReference>
<comment type="subcellular location">
    <subcellularLocation>
        <location evidence="1">Nucleus</location>
    </subcellularLocation>
</comment>
<name>A0AAV5DZW2_ELECO</name>
<dbReference type="CDD" id="cd00018">
    <property type="entry name" value="AP2"/>
    <property type="match status" value="1"/>
</dbReference>
<dbReference type="GO" id="GO:0005634">
    <property type="term" value="C:nucleus"/>
    <property type="evidence" value="ECO:0007669"/>
    <property type="project" value="UniProtKB-SubCell"/>
</dbReference>
<proteinExistence type="inferred from homology"/>
<evidence type="ECO:0000256" key="4">
    <source>
        <dbReference type="ARBA" id="ARBA00023163"/>
    </source>
</evidence>
<evidence type="ECO:0000256" key="2">
    <source>
        <dbReference type="ARBA" id="ARBA00023015"/>
    </source>
</evidence>
<dbReference type="EMBL" id="BQKI01000072">
    <property type="protein sequence ID" value="GJN15732.1"/>
    <property type="molecule type" value="Genomic_DNA"/>
</dbReference>
<comment type="caution">
    <text evidence="9">The sequence shown here is derived from an EMBL/GenBank/DDBJ whole genome shotgun (WGS) entry which is preliminary data.</text>
</comment>
<dbReference type="Gene3D" id="3.30.730.10">
    <property type="entry name" value="AP2/ERF domain"/>
    <property type="match status" value="1"/>
</dbReference>
<sequence>MKRSNNGLHTRLASQVSGWQQQPASSSRATTEPHQALPLLLLLGLSPRTWALWARRRQGRWASELRMPRTRTRLWIGTFGTPEEAALAYDAAIFCFYGARIPRSRRFNFPNAPRPNIPEHIRLGLTVSNIRAIAGNYARKLAVHFAPPPPPLPPAQVAEAAPAPAPTVVEAVDSAAAAANADADAGAVATTATDDQGDMNAMDFDATFEDYFLSFSPDEFDNMMAGI</sequence>
<dbReference type="Proteomes" id="UP001054889">
    <property type="component" value="Unassembled WGS sequence"/>
</dbReference>
<accession>A0AAV5DZW2</accession>
<protein>
    <recommendedName>
        <fullName evidence="8">AP2/ERF domain-containing protein</fullName>
    </recommendedName>
</protein>
<organism evidence="9 10">
    <name type="scientific">Eleusine coracana subsp. coracana</name>
    <dbReference type="NCBI Taxonomy" id="191504"/>
    <lineage>
        <taxon>Eukaryota</taxon>
        <taxon>Viridiplantae</taxon>
        <taxon>Streptophyta</taxon>
        <taxon>Embryophyta</taxon>
        <taxon>Tracheophyta</taxon>
        <taxon>Spermatophyta</taxon>
        <taxon>Magnoliopsida</taxon>
        <taxon>Liliopsida</taxon>
        <taxon>Poales</taxon>
        <taxon>Poaceae</taxon>
        <taxon>PACMAD clade</taxon>
        <taxon>Chloridoideae</taxon>
        <taxon>Cynodonteae</taxon>
        <taxon>Eleusininae</taxon>
        <taxon>Eleusine</taxon>
    </lineage>
</organism>
<evidence type="ECO:0000256" key="3">
    <source>
        <dbReference type="ARBA" id="ARBA00023125"/>
    </source>
</evidence>
<dbReference type="InterPro" id="IPR001471">
    <property type="entry name" value="AP2/ERF_dom"/>
</dbReference>
<evidence type="ECO:0000256" key="7">
    <source>
        <dbReference type="SAM" id="MobiDB-lite"/>
    </source>
</evidence>
<feature type="domain" description="AP2/ERF" evidence="8">
    <location>
        <begin position="41"/>
        <end position="110"/>
    </location>
</feature>
<dbReference type="PROSITE" id="PS51032">
    <property type="entry name" value="AP2_ERF"/>
    <property type="match status" value="1"/>
</dbReference>
<keyword evidence="4" id="KW-0804">Transcription</keyword>
<keyword evidence="5" id="KW-0539">Nucleus</keyword>
<dbReference type="Pfam" id="PF00847">
    <property type="entry name" value="AP2"/>
    <property type="match status" value="1"/>
</dbReference>
<evidence type="ECO:0000256" key="5">
    <source>
        <dbReference type="ARBA" id="ARBA00023242"/>
    </source>
</evidence>
<dbReference type="SMART" id="SM00380">
    <property type="entry name" value="AP2"/>
    <property type="match status" value="1"/>
</dbReference>
<dbReference type="AlphaFoldDB" id="A0AAV5DZW2"/>
<evidence type="ECO:0000313" key="10">
    <source>
        <dbReference type="Proteomes" id="UP001054889"/>
    </source>
</evidence>